<organism evidence="1">
    <name type="scientific">uncultured Microvirga sp</name>
    <dbReference type="NCBI Taxonomy" id="412392"/>
    <lineage>
        <taxon>Bacteria</taxon>
        <taxon>Pseudomonadati</taxon>
        <taxon>Pseudomonadota</taxon>
        <taxon>Alphaproteobacteria</taxon>
        <taxon>Hyphomicrobiales</taxon>
        <taxon>Methylobacteriaceae</taxon>
        <taxon>Microvirga</taxon>
        <taxon>environmental samples</taxon>
    </lineage>
</organism>
<reference evidence="1" key="1">
    <citation type="submission" date="2020-02" db="EMBL/GenBank/DDBJ databases">
        <authorList>
            <person name="Meier V. D."/>
        </authorList>
    </citation>
    <scope>NUCLEOTIDE SEQUENCE</scope>
    <source>
        <strain evidence="1">AVDCRST_MAG90</strain>
    </source>
</reference>
<name>A0A6J4KV88_9HYPH</name>
<proteinExistence type="predicted"/>
<accession>A0A6J4KV88</accession>
<evidence type="ECO:0000313" key="1">
    <source>
        <dbReference type="EMBL" id="CAA9315120.1"/>
    </source>
</evidence>
<dbReference type="EMBL" id="CADCUC010000134">
    <property type="protein sequence ID" value="CAA9315120.1"/>
    <property type="molecule type" value="Genomic_DNA"/>
</dbReference>
<protein>
    <submittedName>
        <fullName evidence="1">Uncharacterized protein</fullName>
    </submittedName>
</protein>
<dbReference type="AlphaFoldDB" id="A0A6J4KV88"/>
<sequence length="69" mass="7570">MHREAGTVRDDAAAAGLARRIDKIVSDIEAFKWERTAEPVWAARVEVAAVYFRKRSAGKPGLTRSSKAA</sequence>
<gene>
    <name evidence="1" type="ORF">AVDCRST_MAG90-713</name>
</gene>